<proteinExistence type="inferred from homology"/>
<keyword evidence="1 2" id="KW-0479">Metal-binding</keyword>
<keyword evidence="2" id="KW-0862">Zinc</keyword>
<dbReference type="STRING" id="1618665.UY55_C0006G0023"/>
<evidence type="ECO:0000256" key="1">
    <source>
        <dbReference type="PIRNR" id="PIRNR006615"/>
    </source>
</evidence>
<dbReference type="PATRIC" id="fig|1618665.3.peg.737"/>
<comment type="similarity">
    <text evidence="1">Belongs to the peptidase M32 family.</text>
</comment>
<dbReference type="SUPFAM" id="SSF55486">
    <property type="entry name" value="Metalloproteases ('zincins'), catalytic domain"/>
    <property type="match status" value="1"/>
</dbReference>
<keyword evidence="1" id="KW-0482">Metalloprotease</keyword>
<keyword evidence="1 4" id="KW-0121">Carboxypeptidase</keyword>
<gene>
    <name evidence="4" type="ORF">UY55_C0006G0023</name>
</gene>
<dbReference type="PANTHER" id="PTHR34217:SF1">
    <property type="entry name" value="CARBOXYPEPTIDASE 1"/>
    <property type="match status" value="1"/>
</dbReference>
<accession>A0A0G1Z6T5</accession>
<dbReference type="CDD" id="cd06460">
    <property type="entry name" value="M32_Taq"/>
    <property type="match status" value="1"/>
</dbReference>
<dbReference type="EMBL" id="LCQK01000006">
    <property type="protein sequence ID" value="KKW14614.1"/>
    <property type="molecule type" value="Genomic_DNA"/>
</dbReference>
<keyword evidence="1" id="KW-0378">Hydrolase</keyword>
<dbReference type="Pfam" id="PF02074">
    <property type="entry name" value="Peptidase_M32"/>
    <property type="match status" value="1"/>
</dbReference>
<comment type="cofactor">
    <cofactor evidence="2">
        <name>Zn(2+)</name>
        <dbReference type="ChEBI" id="CHEBI:29105"/>
    </cofactor>
    <text evidence="2">Binds 1 zinc ion per subunit.</text>
</comment>
<feature type="active site" description="Proton donor/acceptor" evidence="3">
    <location>
        <position position="277"/>
    </location>
</feature>
<comment type="catalytic activity">
    <reaction evidence="1">
        <text>Release of a C-terminal amino acid with broad specificity, except for -Pro.</text>
        <dbReference type="EC" id="3.4.17.19"/>
    </reaction>
</comment>
<evidence type="ECO:0000313" key="4">
    <source>
        <dbReference type="EMBL" id="KKW14614.1"/>
    </source>
</evidence>
<dbReference type="AlphaFoldDB" id="A0A0G1Z6T5"/>
<evidence type="ECO:0000256" key="2">
    <source>
        <dbReference type="PIRSR" id="PIRSR006615-1"/>
    </source>
</evidence>
<dbReference type="PROSITE" id="PS52034">
    <property type="entry name" value="PEPTIDASE_M32"/>
    <property type="match status" value="1"/>
</dbReference>
<dbReference type="Gene3D" id="1.10.1370.30">
    <property type="match status" value="1"/>
</dbReference>
<dbReference type="GO" id="GO:0004181">
    <property type="term" value="F:metallocarboxypeptidase activity"/>
    <property type="evidence" value="ECO:0007669"/>
    <property type="project" value="UniProtKB-UniRule"/>
</dbReference>
<dbReference type="InterPro" id="IPR001333">
    <property type="entry name" value="Peptidase_M32_Taq"/>
</dbReference>
<dbReference type="EC" id="3.4.17.19" evidence="1"/>
<keyword evidence="1" id="KW-0645">Protease</keyword>
<organism evidence="4 5">
    <name type="scientific">Candidatus Jorgensenbacteria bacterium GW2011_GWB1_50_10</name>
    <dbReference type="NCBI Taxonomy" id="1618665"/>
    <lineage>
        <taxon>Bacteria</taxon>
        <taxon>Candidatus Joergenseniibacteriota</taxon>
    </lineage>
</organism>
<feature type="binding site" evidence="2">
    <location>
        <position position="280"/>
    </location>
    <ligand>
        <name>Zn(2+)</name>
        <dbReference type="ChEBI" id="CHEBI:29105"/>
        <note>catalytic</note>
    </ligand>
</feature>
<feature type="binding site" evidence="2">
    <location>
        <position position="306"/>
    </location>
    <ligand>
        <name>Zn(2+)</name>
        <dbReference type="ChEBI" id="CHEBI:29105"/>
        <note>catalytic</note>
    </ligand>
</feature>
<sequence>MTKEKSPFSLNIPEIKSLLKINYEVADLSSAYAVLHWDQETYMPKGAIHGRAEQLATLAGTVHKIATSKKVGRLIESLSKKEEAGDLNLCDRALLREWRRSYEREVKVPKRLVEAMSRATSVGTAVWQRARQESKFSIFKDVLQKIFDLKIKEAEHVGFAENRYNLFLDDHEPGLTTEFLDKIFAELRDIVIDISRKAHSANYHIDQDILRKKLDEKELWDFTIAVLTAMGFDFDRGRQDKVAGHPFTTGFHHDDVRITTRFREQFFTSGIFTAIHEGGHAIHHQGGDAALSRTAIHQMHSLGLAESQSRFWENYIGRSAAFWRHWYPRLMQSFPGAGFEAAHEDDFVRAVNKIEPNLIRVDSDEVTYNLHIIIRYEIERDLFANRLKIGNLPEAWNAKIKDYLGLDVPSDAKGVLQDVHWSHGSFGYFPTYSLGNLYAAQINRKIRSAFPDFDERIAKGEMIFVRDWLRDNIHKHGGVYGVDELIKKVTGEPLNPKHFRDYLQDKFGKIYHF</sequence>
<evidence type="ECO:0000256" key="3">
    <source>
        <dbReference type="PIRSR" id="PIRSR006615-2"/>
    </source>
</evidence>
<dbReference type="PIRSF" id="PIRSF006615">
    <property type="entry name" value="Zn_crbxpep_Taq"/>
    <property type="match status" value="1"/>
</dbReference>
<name>A0A0G1Z6T5_9BACT</name>
<dbReference type="PRINTS" id="PR00998">
    <property type="entry name" value="CRBOXYPTASET"/>
</dbReference>
<dbReference type="Proteomes" id="UP000034224">
    <property type="component" value="Unassembled WGS sequence"/>
</dbReference>
<comment type="caution">
    <text evidence="4">The sequence shown here is derived from an EMBL/GenBank/DDBJ whole genome shotgun (WGS) entry which is preliminary data.</text>
</comment>
<comment type="function">
    <text evidence="1">Broad specificity carboxypetidase that releases amino acids sequentially from the C-terminus, including neutral, aromatic, polar and basic residues.</text>
</comment>
<reference evidence="4 5" key="1">
    <citation type="journal article" date="2015" name="Nature">
        <title>rRNA introns, odd ribosomes, and small enigmatic genomes across a large radiation of phyla.</title>
        <authorList>
            <person name="Brown C.T."/>
            <person name="Hug L.A."/>
            <person name="Thomas B.C."/>
            <person name="Sharon I."/>
            <person name="Castelle C.J."/>
            <person name="Singh A."/>
            <person name="Wilkins M.J."/>
            <person name="Williams K.H."/>
            <person name="Banfield J.F."/>
        </authorList>
    </citation>
    <scope>NUCLEOTIDE SEQUENCE [LARGE SCALE GENOMIC DNA]</scope>
</reference>
<dbReference type="PANTHER" id="PTHR34217">
    <property type="entry name" value="METAL-DEPENDENT CARBOXYPEPTIDASE"/>
    <property type="match status" value="1"/>
</dbReference>
<protein>
    <recommendedName>
        <fullName evidence="1">Metal-dependent carboxypeptidase</fullName>
        <ecNumber evidence="1">3.4.17.19</ecNumber>
    </recommendedName>
</protein>
<dbReference type="GO" id="GO:0006508">
    <property type="term" value="P:proteolysis"/>
    <property type="evidence" value="ECO:0007669"/>
    <property type="project" value="UniProtKB-UniRule"/>
</dbReference>
<feature type="binding site" evidence="2">
    <location>
        <position position="276"/>
    </location>
    <ligand>
        <name>Zn(2+)</name>
        <dbReference type="ChEBI" id="CHEBI:29105"/>
        <note>catalytic</note>
    </ligand>
</feature>
<dbReference type="GO" id="GO:0046872">
    <property type="term" value="F:metal ion binding"/>
    <property type="evidence" value="ECO:0007669"/>
    <property type="project" value="UniProtKB-KW"/>
</dbReference>
<evidence type="ECO:0000313" key="5">
    <source>
        <dbReference type="Proteomes" id="UP000034224"/>
    </source>
</evidence>